<dbReference type="InterPro" id="IPR037059">
    <property type="entry name" value="RHD_DNA_bind_dom_sf"/>
</dbReference>
<gene>
    <name evidence="2" type="ORF">HCN44_003992</name>
</gene>
<dbReference type="InterPro" id="IPR011539">
    <property type="entry name" value="RHD_DNA_bind_dom"/>
</dbReference>
<dbReference type="GO" id="GO:0000978">
    <property type="term" value="F:RNA polymerase II cis-regulatory region sequence-specific DNA binding"/>
    <property type="evidence" value="ECO:0007669"/>
    <property type="project" value="TreeGrafter"/>
</dbReference>
<dbReference type="OrthoDB" id="7881762at2759"/>
<evidence type="ECO:0000313" key="3">
    <source>
        <dbReference type="Proteomes" id="UP000639338"/>
    </source>
</evidence>
<protein>
    <recommendedName>
        <fullName evidence="1">RHD domain-containing protein</fullName>
    </recommendedName>
</protein>
<dbReference type="SUPFAM" id="SSF81296">
    <property type="entry name" value="E set domains"/>
    <property type="match status" value="1"/>
</dbReference>
<dbReference type="GO" id="GO:0033554">
    <property type="term" value="P:cellular response to stress"/>
    <property type="evidence" value="ECO:0007669"/>
    <property type="project" value="TreeGrafter"/>
</dbReference>
<reference evidence="2 3" key="1">
    <citation type="submission" date="2020-08" db="EMBL/GenBank/DDBJ databases">
        <title>Aphidius gifuensis genome sequencing and assembly.</title>
        <authorList>
            <person name="Du Z."/>
        </authorList>
    </citation>
    <scope>NUCLEOTIDE SEQUENCE [LARGE SCALE GENOMIC DNA]</scope>
    <source>
        <strain evidence="2">YNYX2018</strain>
        <tissue evidence="2">Adults</tissue>
    </source>
</reference>
<dbReference type="GO" id="GO:0000981">
    <property type="term" value="F:DNA-binding transcription factor activity, RNA polymerase II-specific"/>
    <property type="evidence" value="ECO:0007669"/>
    <property type="project" value="TreeGrafter"/>
</dbReference>
<dbReference type="InterPro" id="IPR008967">
    <property type="entry name" value="p53-like_TF_DNA-bd_sf"/>
</dbReference>
<dbReference type="GO" id="GO:0005634">
    <property type="term" value="C:nucleus"/>
    <property type="evidence" value="ECO:0007669"/>
    <property type="project" value="TreeGrafter"/>
</dbReference>
<dbReference type="InterPro" id="IPR032397">
    <property type="entry name" value="RHD_dimer"/>
</dbReference>
<evidence type="ECO:0000259" key="1">
    <source>
        <dbReference type="PROSITE" id="PS50254"/>
    </source>
</evidence>
<evidence type="ECO:0000313" key="2">
    <source>
        <dbReference type="EMBL" id="KAF7994520.1"/>
    </source>
</evidence>
<dbReference type="GO" id="GO:0005737">
    <property type="term" value="C:cytoplasm"/>
    <property type="evidence" value="ECO:0007669"/>
    <property type="project" value="InterPro"/>
</dbReference>
<keyword evidence="3" id="KW-1185">Reference proteome</keyword>
<dbReference type="GO" id="GO:0045944">
    <property type="term" value="P:positive regulation of transcription by RNA polymerase II"/>
    <property type="evidence" value="ECO:0007669"/>
    <property type="project" value="TreeGrafter"/>
</dbReference>
<dbReference type="EMBL" id="JACMRX010000002">
    <property type="protein sequence ID" value="KAF7994520.1"/>
    <property type="molecule type" value="Genomic_DNA"/>
</dbReference>
<feature type="domain" description="RHD" evidence="1">
    <location>
        <begin position="18"/>
        <end position="204"/>
    </location>
</feature>
<dbReference type="GO" id="GO:0034097">
    <property type="term" value="P:response to cytokine"/>
    <property type="evidence" value="ECO:0007669"/>
    <property type="project" value="TreeGrafter"/>
</dbReference>
<dbReference type="GO" id="GO:0007249">
    <property type="term" value="P:canonical NF-kappaB signal transduction"/>
    <property type="evidence" value="ECO:0007669"/>
    <property type="project" value="TreeGrafter"/>
</dbReference>
<name>A0A835CVL8_APHGI</name>
<dbReference type="PRINTS" id="PR00057">
    <property type="entry name" value="NFKBTNSCPFCT"/>
</dbReference>
<dbReference type="Proteomes" id="UP000639338">
    <property type="component" value="Unassembled WGS sequence"/>
</dbReference>
<dbReference type="PANTHER" id="PTHR24169:SF25">
    <property type="entry name" value="DORSAL-RELATED IMMUNITY FACTOR DIF-RELATED"/>
    <property type="match status" value="1"/>
</dbReference>
<dbReference type="PANTHER" id="PTHR24169">
    <property type="entry name" value="NUCLEAR FACTOR NF-KAPPA-B PROTEIN"/>
    <property type="match status" value="1"/>
</dbReference>
<proteinExistence type="predicted"/>
<comment type="caution">
    <text evidence="2">The sequence shown here is derived from an EMBL/GenBank/DDBJ whole genome shotgun (WGS) entry which is preliminary data.</text>
</comment>
<dbReference type="Pfam" id="PF16179">
    <property type="entry name" value="RHD_dimer"/>
    <property type="match status" value="1"/>
</dbReference>
<dbReference type="SUPFAM" id="SSF49417">
    <property type="entry name" value="p53-like transcription factors"/>
    <property type="match status" value="1"/>
</dbReference>
<organism evidence="2 3">
    <name type="scientific">Aphidius gifuensis</name>
    <name type="common">Parasitoid wasp</name>
    <dbReference type="NCBI Taxonomy" id="684658"/>
    <lineage>
        <taxon>Eukaryota</taxon>
        <taxon>Metazoa</taxon>
        <taxon>Ecdysozoa</taxon>
        <taxon>Arthropoda</taxon>
        <taxon>Hexapoda</taxon>
        <taxon>Insecta</taxon>
        <taxon>Pterygota</taxon>
        <taxon>Neoptera</taxon>
        <taxon>Endopterygota</taxon>
        <taxon>Hymenoptera</taxon>
        <taxon>Apocrita</taxon>
        <taxon>Ichneumonoidea</taxon>
        <taxon>Braconidae</taxon>
        <taxon>Aphidiinae</taxon>
        <taxon>Aphidius</taxon>
    </lineage>
</organism>
<dbReference type="PROSITE" id="PS50254">
    <property type="entry name" value="REL_2"/>
    <property type="match status" value="1"/>
</dbReference>
<dbReference type="AlphaFoldDB" id="A0A835CVL8"/>
<dbReference type="InterPro" id="IPR014756">
    <property type="entry name" value="Ig_E-set"/>
</dbReference>
<dbReference type="GO" id="GO:0045087">
    <property type="term" value="P:innate immune response"/>
    <property type="evidence" value="ECO:0007669"/>
    <property type="project" value="TreeGrafter"/>
</dbReference>
<dbReference type="InterPro" id="IPR000451">
    <property type="entry name" value="NFkB/Dor"/>
</dbReference>
<dbReference type="GO" id="GO:0038061">
    <property type="term" value="P:non-canonical NF-kappaB signal transduction"/>
    <property type="evidence" value="ECO:0007669"/>
    <property type="project" value="TreeGrafter"/>
</dbReference>
<sequence length="545" mass="62100">MATSVEKNIQLQKENQNEKKPFIEIIEEPKKLIRFRYACEGCTAGSIQGINSSSEKRTYPTIKINNCDNYKKGTLIVTCVTAKKINGKYLIHPHKINGKNSKKNNYNSRVIDFEINDSSIVIECSNLAIQHAKKSDVKKILESYEKINMDPFKAGFKHKNSPNLIDMKCVRFCFQATLTSDDGKKIITLDPVVSNVMNSILSKSLRISRLNICSAPASGGKEVTLLCDKVSKHDIKVLFYQQDNDSNIIWKKYAEIVGVHRQIGITIVTPKYDRQLSDVIEVFIKLVRPSDGQSSEPRQFEITPNRLTRNKRRLRNDKYEILKEQRLSKKIRLQNNTNQCSGFRNISKAIYPRDVSTMSNLQFGGDKNCIFDGNRTTGSSFYNLPNFEHQQYGQFNFAPHQQLGNSQIAINQQNESIAYQNFSGFSQQDFDQISKVLDVPNQSNLPNPYDENSTDQIFNIINDIIPKLSYQESNEIKNDYSSQLISQENNYSDPQNGNNNKAQEILSCVDTKNINFDCLNILNDLDNLPILTANSVSNILKEINI</sequence>
<dbReference type="InterPro" id="IPR013783">
    <property type="entry name" value="Ig-like_fold"/>
</dbReference>
<accession>A0A835CVL8</accession>
<dbReference type="PROSITE" id="PS01204">
    <property type="entry name" value="REL_1"/>
    <property type="match status" value="1"/>
</dbReference>
<dbReference type="Pfam" id="PF00554">
    <property type="entry name" value="RHD_DNA_bind"/>
    <property type="match status" value="1"/>
</dbReference>
<dbReference type="InterPro" id="IPR030492">
    <property type="entry name" value="RHD_CS"/>
</dbReference>
<dbReference type="Gene3D" id="2.60.40.10">
    <property type="entry name" value="Immunoglobulins"/>
    <property type="match status" value="1"/>
</dbReference>
<dbReference type="Gene3D" id="2.60.40.340">
    <property type="entry name" value="Rel homology domain (RHD), DNA-binding domain"/>
    <property type="match status" value="1"/>
</dbReference>